<organism evidence="2 3">
    <name type="scientific">Candidatus Roizmanbacteria bacterium RIFCSPHIGHO2_02_FULL_38_11</name>
    <dbReference type="NCBI Taxonomy" id="1802039"/>
    <lineage>
        <taxon>Bacteria</taxon>
        <taxon>Candidatus Roizmaniibacteriota</taxon>
    </lineage>
</organism>
<gene>
    <name evidence="2" type="ORF">A3C25_02300</name>
</gene>
<dbReference type="EMBL" id="MFZO01000047">
    <property type="protein sequence ID" value="OGK23475.1"/>
    <property type="molecule type" value="Genomic_DNA"/>
</dbReference>
<evidence type="ECO:0000313" key="3">
    <source>
        <dbReference type="Proteomes" id="UP000177913"/>
    </source>
</evidence>
<dbReference type="InterPro" id="IPR018247">
    <property type="entry name" value="EF_Hand_1_Ca_BS"/>
</dbReference>
<sequence length="186" mass="19448">MNRQILMGIISIFAVVGLVGGVTFALFSSQASNNGNTFGAGTMELRINGNEDSTSSPVFSVTNAKPTDVIDQVIILSNTGSIAASNVLLTSINVTPNPIPPVNLGDLLTLDIYDDQNGNGIIDGGDILRGSAHLTDPSWSNISLGFSLAALGGSHQIIARITFDDTNDDSYQSAGVTFNLNFQADQ</sequence>
<evidence type="ECO:0000256" key="1">
    <source>
        <dbReference type="SAM" id="Phobius"/>
    </source>
</evidence>
<dbReference type="Pfam" id="PF12389">
    <property type="entry name" value="Peptidase_M73"/>
    <property type="match status" value="1"/>
</dbReference>
<evidence type="ECO:0000313" key="2">
    <source>
        <dbReference type="EMBL" id="OGK23475.1"/>
    </source>
</evidence>
<feature type="transmembrane region" description="Helical" evidence="1">
    <location>
        <begin position="5"/>
        <end position="27"/>
    </location>
</feature>
<protein>
    <recommendedName>
        <fullName evidence="4">Camelysin metallo-endopeptidase</fullName>
    </recommendedName>
</protein>
<accession>A0A1F7GXA7</accession>
<reference evidence="2 3" key="1">
    <citation type="journal article" date="2016" name="Nat. Commun.">
        <title>Thousands of microbial genomes shed light on interconnected biogeochemical processes in an aquifer system.</title>
        <authorList>
            <person name="Anantharaman K."/>
            <person name="Brown C.T."/>
            <person name="Hug L.A."/>
            <person name="Sharon I."/>
            <person name="Castelle C.J."/>
            <person name="Probst A.J."/>
            <person name="Thomas B.C."/>
            <person name="Singh A."/>
            <person name="Wilkins M.J."/>
            <person name="Karaoz U."/>
            <person name="Brodie E.L."/>
            <person name="Williams K.H."/>
            <person name="Hubbard S.S."/>
            <person name="Banfield J.F."/>
        </authorList>
    </citation>
    <scope>NUCLEOTIDE SEQUENCE [LARGE SCALE GENOMIC DNA]</scope>
</reference>
<proteinExistence type="predicted"/>
<dbReference type="PROSITE" id="PS00018">
    <property type="entry name" value="EF_HAND_1"/>
    <property type="match status" value="1"/>
</dbReference>
<dbReference type="InterPro" id="IPR023833">
    <property type="entry name" value="Signal_pept_SipW-depend-type"/>
</dbReference>
<dbReference type="Proteomes" id="UP000177913">
    <property type="component" value="Unassembled WGS sequence"/>
</dbReference>
<keyword evidence="1" id="KW-1133">Transmembrane helix</keyword>
<dbReference type="NCBIfam" id="TIGR04088">
    <property type="entry name" value="cognate_SipW"/>
    <property type="match status" value="1"/>
</dbReference>
<keyword evidence="1" id="KW-0812">Transmembrane</keyword>
<dbReference type="InterPro" id="IPR022121">
    <property type="entry name" value="Peptidase_M73_camelysin"/>
</dbReference>
<evidence type="ECO:0008006" key="4">
    <source>
        <dbReference type="Google" id="ProtNLM"/>
    </source>
</evidence>
<comment type="caution">
    <text evidence="2">The sequence shown here is derived from an EMBL/GenBank/DDBJ whole genome shotgun (WGS) entry which is preliminary data.</text>
</comment>
<dbReference type="AlphaFoldDB" id="A0A1F7GXA7"/>
<name>A0A1F7GXA7_9BACT</name>
<keyword evidence="1" id="KW-0472">Membrane</keyword>